<organism evidence="3 4">
    <name type="scientific">Adhaeribacter radiodurans</name>
    <dbReference type="NCBI Taxonomy" id="2745197"/>
    <lineage>
        <taxon>Bacteria</taxon>
        <taxon>Pseudomonadati</taxon>
        <taxon>Bacteroidota</taxon>
        <taxon>Cytophagia</taxon>
        <taxon>Cytophagales</taxon>
        <taxon>Hymenobacteraceae</taxon>
        <taxon>Adhaeribacter</taxon>
    </lineage>
</organism>
<keyword evidence="2" id="KW-1134">Transmembrane beta strand</keyword>
<dbReference type="Gene3D" id="2.20.200.10">
    <property type="entry name" value="Outer membrane efflux proteins (OEP)"/>
    <property type="match status" value="1"/>
</dbReference>
<dbReference type="PROSITE" id="PS51257">
    <property type="entry name" value="PROKAR_LIPOPROTEIN"/>
    <property type="match status" value="1"/>
</dbReference>
<dbReference type="PANTHER" id="PTHR30203">
    <property type="entry name" value="OUTER MEMBRANE CATION EFFLUX PROTEIN"/>
    <property type="match status" value="1"/>
</dbReference>
<keyword evidence="2" id="KW-0449">Lipoprotein</keyword>
<comment type="subcellular location">
    <subcellularLocation>
        <location evidence="2">Cell membrane</location>
        <topology evidence="2">Lipid-anchor</topology>
    </subcellularLocation>
</comment>
<evidence type="ECO:0000256" key="1">
    <source>
        <dbReference type="ARBA" id="ARBA00007613"/>
    </source>
</evidence>
<comment type="similarity">
    <text evidence="1 2">Belongs to the outer membrane factor (OMF) (TC 1.B.17) family.</text>
</comment>
<dbReference type="GO" id="GO:0015562">
    <property type="term" value="F:efflux transmembrane transporter activity"/>
    <property type="evidence" value="ECO:0007669"/>
    <property type="project" value="InterPro"/>
</dbReference>
<evidence type="ECO:0000313" key="3">
    <source>
        <dbReference type="EMBL" id="QMU29679.1"/>
    </source>
</evidence>
<protein>
    <submittedName>
        <fullName evidence="3">TolC family protein</fullName>
    </submittedName>
</protein>
<name>A0A7L7LB96_9BACT</name>
<reference evidence="3 4" key="1">
    <citation type="submission" date="2020-08" db="EMBL/GenBank/DDBJ databases">
        <title>Adhaeribacter dokdonensis sp. nov., isolated from the rhizosphere of Elymus tsukushiensis, a plant native to the Dokdo Islands, Republic of Korea.</title>
        <authorList>
            <person name="Ghim S.Y."/>
        </authorList>
    </citation>
    <scope>NUCLEOTIDE SEQUENCE [LARGE SCALE GENOMIC DNA]</scope>
    <source>
        <strain evidence="3 4">KUDC8001</strain>
    </source>
</reference>
<dbReference type="RefSeq" id="WP_182412139.1">
    <property type="nucleotide sequence ID" value="NZ_CP055153.1"/>
</dbReference>
<dbReference type="Gene3D" id="1.20.1600.10">
    <property type="entry name" value="Outer membrane efflux proteins (OEP)"/>
    <property type="match status" value="1"/>
</dbReference>
<accession>A0A7L7LB96</accession>
<dbReference type="NCBIfam" id="TIGR01845">
    <property type="entry name" value="outer_NodT"/>
    <property type="match status" value="1"/>
</dbReference>
<dbReference type="AlphaFoldDB" id="A0A7L7LB96"/>
<keyword evidence="2" id="KW-0812">Transmembrane</keyword>
<keyword evidence="2" id="KW-0472">Membrane</keyword>
<dbReference type="Pfam" id="PF02321">
    <property type="entry name" value="OEP"/>
    <property type="match status" value="2"/>
</dbReference>
<dbReference type="KEGG" id="add:HUW48_17310"/>
<evidence type="ECO:0000256" key="2">
    <source>
        <dbReference type="RuleBase" id="RU362097"/>
    </source>
</evidence>
<dbReference type="InterPro" id="IPR010131">
    <property type="entry name" value="MdtP/NodT-like"/>
</dbReference>
<sequence>MYFRKSLYKISLFLFLLAFLGACKLTEPVELPEGKALPNSFGSTTDTSSIGQIAWRTFFTDPNLVSLIDTALHNNPDLLAAIQRVDMVRANVLLAKGAFLPGIQGVASAGTTKFGDYTIDGVGNYDTNFSPNIDDKQRIPQKAVPDYFLGFRSFWEIDLWGKLRKTRKAAYARFLASDKGRQLVQTALVAEVAKLYYELLALDSELKIIQNNIQLQQLAVELMEAQKTGGRATELAVQQSKAQLLNTTSLQVEKQQQIVAAENLLNQLLGRYPQPITRGNPIQEQQLPASIQAGIPLQLLALRPDVKQAEMELVAAKFDVGAARAAFLPSLTISPHVGLNAFKASLLLNTPASLAYGVIGGLTMPLLNQNQLKSRYKFSAAASKEAFYNYQKAILTGYQEVATGLSAIENFKKISTIKNQEVQELHNAVNSANALFAGGYANYLEIITAQKSVLAAELELNNNQRAMFQSIVDVYRSLGGGWQ</sequence>
<dbReference type="EMBL" id="CP055153">
    <property type="protein sequence ID" value="QMU29679.1"/>
    <property type="molecule type" value="Genomic_DNA"/>
</dbReference>
<keyword evidence="4" id="KW-1185">Reference proteome</keyword>
<dbReference type="GO" id="GO:0005886">
    <property type="term" value="C:plasma membrane"/>
    <property type="evidence" value="ECO:0007669"/>
    <property type="project" value="UniProtKB-SubCell"/>
</dbReference>
<dbReference type="Proteomes" id="UP000514509">
    <property type="component" value="Chromosome"/>
</dbReference>
<dbReference type="SUPFAM" id="SSF56954">
    <property type="entry name" value="Outer membrane efflux proteins (OEP)"/>
    <property type="match status" value="1"/>
</dbReference>
<keyword evidence="2" id="KW-0564">Palmitate</keyword>
<proteinExistence type="inferred from homology"/>
<dbReference type="PANTHER" id="PTHR30203:SF30">
    <property type="entry name" value="OUTER MEMBRANE PROTEIN-RELATED"/>
    <property type="match status" value="1"/>
</dbReference>
<evidence type="ECO:0000313" key="4">
    <source>
        <dbReference type="Proteomes" id="UP000514509"/>
    </source>
</evidence>
<gene>
    <name evidence="3" type="ORF">HUW48_17310</name>
</gene>
<dbReference type="InterPro" id="IPR003423">
    <property type="entry name" value="OMP_efflux"/>
</dbReference>